<keyword evidence="5 6" id="KW-0472">Membrane</keyword>
<dbReference type="Pfam" id="PF09678">
    <property type="entry name" value="Caa3_CtaG"/>
    <property type="match status" value="1"/>
</dbReference>
<evidence type="ECO:0000256" key="2">
    <source>
        <dbReference type="ARBA" id="ARBA00022475"/>
    </source>
</evidence>
<evidence type="ECO:0000313" key="9">
    <source>
        <dbReference type="EMBL" id="PDT20959.1"/>
    </source>
</evidence>
<feature type="chain" id="PRO_5043154156" evidence="7">
    <location>
        <begin position="20"/>
        <end position="293"/>
    </location>
</feature>
<feature type="transmembrane region" description="Helical" evidence="6">
    <location>
        <begin position="215"/>
        <end position="237"/>
    </location>
</feature>
<protein>
    <submittedName>
        <fullName evidence="8">Cytochrome c oxidase assembly protein</fullName>
    </submittedName>
</protein>
<evidence type="ECO:0000256" key="7">
    <source>
        <dbReference type="SAM" id="SignalP"/>
    </source>
</evidence>
<dbReference type="Proteomes" id="UP001268610">
    <property type="component" value="Unassembled WGS sequence"/>
</dbReference>
<feature type="transmembrane region" description="Helical" evidence="6">
    <location>
        <begin position="35"/>
        <end position="55"/>
    </location>
</feature>
<dbReference type="EMBL" id="NWSY01000021">
    <property type="protein sequence ID" value="PDT20959.1"/>
    <property type="molecule type" value="Genomic_DNA"/>
</dbReference>
<evidence type="ECO:0000256" key="6">
    <source>
        <dbReference type="SAM" id="Phobius"/>
    </source>
</evidence>
<dbReference type="Proteomes" id="UP000219914">
    <property type="component" value="Unassembled WGS sequence"/>
</dbReference>
<evidence type="ECO:0000256" key="1">
    <source>
        <dbReference type="ARBA" id="ARBA00004651"/>
    </source>
</evidence>
<evidence type="ECO:0000256" key="5">
    <source>
        <dbReference type="ARBA" id="ARBA00023136"/>
    </source>
</evidence>
<dbReference type="InterPro" id="IPR019108">
    <property type="entry name" value="Caa3_assmbl_CtaG-rel"/>
</dbReference>
<keyword evidence="7" id="KW-0732">Signal</keyword>
<keyword evidence="2" id="KW-1003">Cell membrane</keyword>
<evidence type="ECO:0000256" key="3">
    <source>
        <dbReference type="ARBA" id="ARBA00022692"/>
    </source>
</evidence>
<feature type="transmembrane region" description="Helical" evidence="6">
    <location>
        <begin position="67"/>
        <end position="85"/>
    </location>
</feature>
<dbReference type="RefSeq" id="WP_097536581.1">
    <property type="nucleotide sequence ID" value="NZ_JAVLSD010000009.1"/>
</dbReference>
<reference evidence="9 10" key="1">
    <citation type="submission" date="2017-09" db="EMBL/GenBank/DDBJ databases">
        <title>Comparative genomics of rhizobia isolated from Phaseolus vulgaris in China.</title>
        <authorList>
            <person name="Tong W."/>
        </authorList>
    </citation>
    <scope>NUCLEOTIDE SEQUENCE [LARGE SCALE GENOMIC DNA]</scope>
    <source>
        <strain evidence="9 10">FH14</strain>
    </source>
</reference>
<keyword evidence="3 6" id="KW-0812">Transmembrane</keyword>
<evidence type="ECO:0000256" key="4">
    <source>
        <dbReference type="ARBA" id="ARBA00022989"/>
    </source>
</evidence>
<gene>
    <name evidence="9" type="ORF">CO674_25035</name>
    <name evidence="8" type="ORF">RJJ65_25785</name>
</gene>
<dbReference type="EMBL" id="JAVLSF010000019">
    <property type="protein sequence ID" value="MDR9776012.1"/>
    <property type="molecule type" value="Genomic_DNA"/>
</dbReference>
<feature type="transmembrane region" description="Helical" evidence="6">
    <location>
        <begin position="105"/>
        <end position="127"/>
    </location>
</feature>
<dbReference type="AlphaFoldDB" id="A0A2A6K942"/>
<reference evidence="8" key="2">
    <citation type="submission" date="2023-04" db="EMBL/GenBank/DDBJ databases">
        <title>Genomic characterization of faba bean (Vicia faba) microsymbionts in Mexican soils.</title>
        <authorList>
            <person name="Rivera Orduna F.N."/>
            <person name="Guevara-Luna J."/>
            <person name="Yan J."/>
            <person name="Arroyo-Herrera I."/>
            <person name="Li Y."/>
            <person name="Vasquez-Murrieta M.S."/>
            <person name="Wang E.T."/>
        </authorList>
    </citation>
    <scope>NUCLEOTIDE SEQUENCE</scope>
    <source>
        <strain evidence="8">CH26</strain>
    </source>
</reference>
<comment type="subcellular location">
    <subcellularLocation>
        <location evidence="1">Cell membrane</location>
        <topology evidence="1">Multi-pass membrane protein</topology>
    </subcellularLocation>
</comment>
<name>A0A2A6K942_9HYPH</name>
<evidence type="ECO:0000313" key="10">
    <source>
        <dbReference type="Proteomes" id="UP000219914"/>
    </source>
</evidence>
<feature type="transmembrane region" description="Helical" evidence="6">
    <location>
        <begin position="186"/>
        <end position="203"/>
    </location>
</feature>
<dbReference type="GO" id="GO:0005886">
    <property type="term" value="C:plasma membrane"/>
    <property type="evidence" value="ECO:0007669"/>
    <property type="project" value="UniProtKB-SubCell"/>
</dbReference>
<evidence type="ECO:0000313" key="8">
    <source>
        <dbReference type="EMBL" id="MDR9776012.1"/>
    </source>
</evidence>
<organism evidence="8 11">
    <name type="scientific">Rhizobium hidalgonense</name>
    <dbReference type="NCBI Taxonomy" id="1538159"/>
    <lineage>
        <taxon>Bacteria</taxon>
        <taxon>Pseudomonadati</taxon>
        <taxon>Pseudomonadota</taxon>
        <taxon>Alphaproteobacteria</taxon>
        <taxon>Hyphomicrobiales</taxon>
        <taxon>Rhizobiaceae</taxon>
        <taxon>Rhizobium/Agrobacterium group</taxon>
        <taxon>Rhizobium</taxon>
    </lineage>
</organism>
<feature type="transmembrane region" description="Helical" evidence="6">
    <location>
        <begin position="257"/>
        <end position="282"/>
    </location>
</feature>
<comment type="caution">
    <text evidence="8">The sequence shown here is derived from an EMBL/GenBank/DDBJ whole genome shotgun (WGS) entry which is preliminary data.</text>
</comment>
<keyword evidence="10" id="KW-1185">Reference proteome</keyword>
<keyword evidence="4 6" id="KW-1133">Transmembrane helix</keyword>
<feature type="transmembrane region" description="Helical" evidence="6">
    <location>
        <begin position="147"/>
        <end position="166"/>
    </location>
</feature>
<evidence type="ECO:0000313" key="11">
    <source>
        <dbReference type="Proteomes" id="UP001268610"/>
    </source>
</evidence>
<feature type="signal peptide" evidence="7">
    <location>
        <begin position="1"/>
        <end position="19"/>
    </location>
</feature>
<sequence>MRTLIALALTITTAGTAFAHGAEAHPASYSWTFDPWVVIPLCTLAAMFAIGACRLLCRVSPGRPKPLLRIVCYFAGLLTLTVALVSPIHWLGEHLFTFHMVEHEIVMAIAAPLLVLSRPAAMCVWSLPRFARRWTAQAFNASPVRGLWSRFSGGVTATVVHAVAIWTWHVPMLLDVSVTNIAMHRLQHLSFFITALIFWWAVIWRSERGAASWHLFVTMMHTSILGALIALSPRVLYVAQTASAPEWGLTPLEDQQMAGMLMWIPAGTVYAGAAIFLMSMWIRDSGRGGAKLV</sequence>
<proteinExistence type="predicted"/>
<accession>A0A2A6K942</accession>